<keyword evidence="2" id="KW-1185">Reference proteome</keyword>
<organism evidence="1 2">
    <name type="scientific">Cercophora newfieldiana</name>
    <dbReference type="NCBI Taxonomy" id="92897"/>
    <lineage>
        <taxon>Eukaryota</taxon>
        <taxon>Fungi</taxon>
        <taxon>Dikarya</taxon>
        <taxon>Ascomycota</taxon>
        <taxon>Pezizomycotina</taxon>
        <taxon>Sordariomycetes</taxon>
        <taxon>Sordariomycetidae</taxon>
        <taxon>Sordariales</taxon>
        <taxon>Lasiosphaeriaceae</taxon>
        <taxon>Cercophora</taxon>
    </lineage>
</organism>
<dbReference type="Proteomes" id="UP001174936">
    <property type="component" value="Unassembled WGS sequence"/>
</dbReference>
<evidence type="ECO:0000313" key="1">
    <source>
        <dbReference type="EMBL" id="KAK0640703.1"/>
    </source>
</evidence>
<proteinExistence type="predicted"/>
<protein>
    <submittedName>
        <fullName evidence="1">Fruit body lectin</fullName>
    </submittedName>
</protein>
<sequence length="141" mass="15781">MAYRITVRILNDTDLDLTVIENTCWKGAGTAWTHSDSGYHLSMKGSGTSGMLRLRSSEGEHFSVAVGVHNFKRWCDVDVNLSDSDVLTLRHPAYYDENNAKWKVLWAQATRAEGTSSKGRKFVIEFKVVDGNNLRANLTLS</sequence>
<dbReference type="EMBL" id="JAULSV010000006">
    <property type="protein sequence ID" value="KAK0640703.1"/>
    <property type="molecule type" value="Genomic_DNA"/>
</dbReference>
<dbReference type="Gene3D" id="2.60.270.20">
    <property type="entry name" value="Cytolysin/lectin"/>
    <property type="match status" value="1"/>
</dbReference>
<dbReference type="InterPro" id="IPR009960">
    <property type="entry name" value="Fruit_body_lectin_fun"/>
</dbReference>
<dbReference type="SUPFAM" id="SSF63724">
    <property type="entry name" value="Cytolysin/lectin"/>
    <property type="match status" value="1"/>
</dbReference>
<evidence type="ECO:0000313" key="2">
    <source>
        <dbReference type="Proteomes" id="UP001174936"/>
    </source>
</evidence>
<comment type="caution">
    <text evidence="1">The sequence shown here is derived from an EMBL/GenBank/DDBJ whole genome shotgun (WGS) entry which is preliminary data.</text>
</comment>
<dbReference type="InterPro" id="IPR015926">
    <property type="entry name" value="Cytolysin/lectin"/>
</dbReference>
<dbReference type="Pfam" id="PF07367">
    <property type="entry name" value="FB_lectin"/>
    <property type="match status" value="1"/>
</dbReference>
<reference evidence="1" key="1">
    <citation type="submission" date="2023-06" db="EMBL/GenBank/DDBJ databases">
        <title>Genome-scale phylogeny and comparative genomics of the fungal order Sordariales.</title>
        <authorList>
            <consortium name="Lawrence Berkeley National Laboratory"/>
            <person name="Hensen N."/>
            <person name="Bonometti L."/>
            <person name="Westerberg I."/>
            <person name="Brannstrom I.O."/>
            <person name="Guillou S."/>
            <person name="Cros-Aarteil S."/>
            <person name="Calhoun S."/>
            <person name="Haridas S."/>
            <person name="Kuo A."/>
            <person name="Mondo S."/>
            <person name="Pangilinan J."/>
            <person name="Riley R."/>
            <person name="Labutti K."/>
            <person name="Andreopoulos B."/>
            <person name="Lipzen A."/>
            <person name="Chen C."/>
            <person name="Yanf M."/>
            <person name="Daum C."/>
            <person name="Ng V."/>
            <person name="Clum A."/>
            <person name="Steindorff A."/>
            <person name="Ohm R."/>
            <person name="Martin F."/>
            <person name="Silar P."/>
            <person name="Natvig D."/>
            <person name="Lalanne C."/>
            <person name="Gautier V."/>
            <person name="Ament-Velasquez S.L."/>
            <person name="Kruys A."/>
            <person name="Hutchinson M.I."/>
            <person name="Powell A.J."/>
            <person name="Barry K."/>
            <person name="Miller A.N."/>
            <person name="Grigoriev I.V."/>
            <person name="Debuchy R."/>
            <person name="Gladieux P."/>
            <person name="Thoren M.H."/>
            <person name="Johannesson H."/>
        </authorList>
    </citation>
    <scope>NUCLEOTIDE SEQUENCE</scope>
    <source>
        <strain evidence="1">SMH2532-1</strain>
    </source>
</reference>
<accession>A0AA40CKE0</accession>
<name>A0AA40CKE0_9PEZI</name>
<gene>
    <name evidence="1" type="ORF">B0T16DRAFT_393119</name>
</gene>
<dbReference type="AlphaFoldDB" id="A0AA40CKE0"/>